<dbReference type="AlphaFoldDB" id="A0A3N2BG07"/>
<evidence type="ECO:0000256" key="1">
    <source>
        <dbReference type="SAM" id="MobiDB-lite"/>
    </source>
</evidence>
<gene>
    <name evidence="3" type="ORF">EDD31_2548</name>
</gene>
<evidence type="ECO:0000313" key="4">
    <source>
        <dbReference type="Proteomes" id="UP000280668"/>
    </source>
</evidence>
<sequence>MSGADLTLLGGVFLGGAIPWLEAIIVVPLGILAGGPPALVVLAGVTGNLLTLAAAAWFGERVRNWVRRRTAEQREARGQPREGSHTTQKRQQRIERIMTRWGMPGLAVLGPLGLGTQVSAVVAVAAGVRAGLSFTWIAAGTIVWSIVAAVLAAYGVSFLGIGAG</sequence>
<feature type="compositionally biased region" description="Basic and acidic residues" evidence="1">
    <location>
        <begin position="71"/>
        <end position="84"/>
    </location>
</feature>
<protein>
    <submittedName>
        <fullName evidence="3">Putative small multi-drug export protein</fullName>
    </submittedName>
</protein>
<dbReference type="EMBL" id="RKHK01000001">
    <property type="protein sequence ID" value="ROR74148.1"/>
    <property type="molecule type" value="Genomic_DNA"/>
</dbReference>
<evidence type="ECO:0000313" key="3">
    <source>
        <dbReference type="EMBL" id="ROR74148.1"/>
    </source>
</evidence>
<organism evidence="3 4">
    <name type="scientific">Bogoriella caseilytica</name>
    <dbReference type="NCBI Taxonomy" id="56055"/>
    <lineage>
        <taxon>Bacteria</taxon>
        <taxon>Bacillati</taxon>
        <taxon>Actinomycetota</taxon>
        <taxon>Actinomycetes</taxon>
        <taxon>Micrococcales</taxon>
        <taxon>Bogoriellaceae</taxon>
        <taxon>Bogoriella</taxon>
    </lineage>
</organism>
<dbReference type="InterPro" id="IPR009577">
    <property type="entry name" value="Sm_multidrug_ex"/>
</dbReference>
<feature type="region of interest" description="Disordered" evidence="1">
    <location>
        <begin position="71"/>
        <end position="91"/>
    </location>
</feature>
<keyword evidence="2" id="KW-0472">Membrane</keyword>
<dbReference type="RefSeq" id="WP_123304471.1">
    <property type="nucleotide sequence ID" value="NZ_RKHK01000001.1"/>
</dbReference>
<keyword evidence="2" id="KW-1133">Transmembrane helix</keyword>
<evidence type="ECO:0000256" key="2">
    <source>
        <dbReference type="SAM" id="Phobius"/>
    </source>
</evidence>
<feature type="transmembrane region" description="Helical" evidence="2">
    <location>
        <begin position="106"/>
        <end position="128"/>
    </location>
</feature>
<proteinExistence type="predicted"/>
<dbReference type="Proteomes" id="UP000280668">
    <property type="component" value="Unassembled WGS sequence"/>
</dbReference>
<accession>A0A3N2BG07</accession>
<reference evidence="3 4" key="1">
    <citation type="submission" date="2018-11" db="EMBL/GenBank/DDBJ databases">
        <title>Sequencing the genomes of 1000 actinobacteria strains.</title>
        <authorList>
            <person name="Klenk H.-P."/>
        </authorList>
    </citation>
    <scope>NUCLEOTIDE SEQUENCE [LARGE SCALE GENOMIC DNA]</scope>
    <source>
        <strain evidence="3 4">DSM 11294</strain>
    </source>
</reference>
<feature type="transmembrane region" description="Helical" evidence="2">
    <location>
        <begin position="38"/>
        <end position="59"/>
    </location>
</feature>
<keyword evidence="2" id="KW-0812">Transmembrane</keyword>
<comment type="caution">
    <text evidence="3">The sequence shown here is derived from an EMBL/GenBank/DDBJ whole genome shotgun (WGS) entry which is preliminary data.</text>
</comment>
<feature type="transmembrane region" description="Helical" evidence="2">
    <location>
        <begin position="134"/>
        <end position="161"/>
    </location>
</feature>
<feature type="transmembrane region" description="Helical" evidence="2">
    <location>
        <begin position="12"/>
        <end position="32"/>
    </location>
</feature>
<dbReference type="Pfam" id="PF06695">
    <property type="entry name" value="Sm_multidrug_ex"/>
    <property type="match status" value="1"/>
</dbReference>
<name>A0A3N2BG07_9MICO</name>
<dbReference type="OrthoDB" id="6400183at2"/>
<keyword evidence="4" id="KW-1185">Reference proteome</keyword>